<dbReference type="AlphaFoldDB" id="A0A4C1SDB6"/>
<keyword evidence="3" id="KW-1185">Reference proteome</keyword>
<accession>A0A4C1SDB6</accession>
<comment type="caution">
    <text evidence="2">The sequence shown here is derived from an EMBL/GenBank/DDBJ whole genome shotgun (WGS) entry which is preliminary data.</text>
</comment>
<gene>
    <name evidence="2" type="ORF">EVAR_428_1</name>
</gene>
<proteinExistence type="predicted"/>
<dbReference type="EMBL" id="BGZK01000002">
    <property type="protein sequence ID" value="GBO99089.1"/>
    <property type="molecule type" value="Genomic_DNA"/>
</dbReference>
<dbReference type="Proteomes" id="UP000299102">
    <property type="component" value="Unassembled WGS sequence"/>
</dbReference>
<keyword evidence="1" id="KW-1133">Transmembrane helix</keyword>
<keyword evidence="1" id="KW-0472">Membrane</keyword>
<feature type="transmembrane region" description="Helical" evidence="1">
    <location>
        <begin position="54"/>
        <end position="81"/>
    </location>
</feature>
<protein>
    <submittedName>
        <fullName evidence="2">Uncharacterized protein</fullName>
    </submittedName>
</protein>
<name>A0A4C1SDB6_EUMVA</name>
<evidence type="ECO:0000256" key="1">
    <source>
        <dbReference type="SAM" id="Phobius"/>
    </source>
</evidence>
<evidence type="ECO:0000313" key="2">
    <source>
        <dbReference type="EMBL" id="GBO99089.1"/>
    </source>
</evidence>
<evidence type="ECO:0000313" key="3">
    <source>
        <dbReference type="Proteomes" id="UP000299102"/>
    </source>
</evidence>
<sequence length="114" mass="12579">MFLFCAYLSFRASQTYKVGSRGAAGVRSEVAPRGPHKWHYAFDSYYVPRTFSKYIPILMLVDGICVLALSAASFAVAFTLWCGSVHARRHPASAIRGVTAYERGLRRSGVAQLS</sequence>
<keyword evidence="1" id="KW-0812">Transmembrane</keyword>
<reference evidence="2 3" key="1">
    <citation type="journal article" date="2019" name="Commun. Biol.">
        <title>The bagworm genome reveals a unique fibroin gene that provides high tensile strength.</title>
        <authorList>
            <person name="Kono N."/>
            <person name="Nakamura H."/>
            <person name="Ohtoshi R."/>
            <person name="Tomita M."/>
            <person name="Numata K."/>
            <person name="Arakawa K."/>
        </authorList>
    </citation>
    <scope>NUCLEOTIDE SEQUENCE [LARGE SCALE GENOMIC DNA]</scope>
</reference>
<organism evidence="2 3">
    <name type="scientific">Eumeta variegata</name>
    <name type="common">Bagworm moth</name>
    <name type="synonym">Eumeta japonica</name>
    <dbReference type="NCBI Taxonomy" id="151549"/>
    <lineage>
        <taxon>Eukaryota</taxon>
        <taxon>Metazoa</taxon>
        <taxon>Ecdysozoa</taxon>
        <taxon>Arthropoda</taxon>
        <taxon>Hexapoda</taxon>
        <taxon>Insecta</taxon>
        <taxon>Pterygota</taxon>
        <taxon>Neoptera</taxon>
        <taxon>Endopterygota</taxon>
        <taxon>Lepidoptera</taxon>
        <taxon>Glossata</taxon>
        <taxon>Ditrysia</taxon>
        <taxon>Tineoidea</taxon>
        <taxon>Psychidae</taxon>
        <taxon>Oiketicinae</taxon>
        <taxon>Eumeta</taxon>
    </lineage>
</organism>